<dbReference type="InterPro" id="IPR025442">
    <property type="entry name" value="DUF4185"/>
</dbReference>
<dbReference type="SUPFAM" id="SSF110296">
    <property type="entry name" value="Oligoxyloglucan reducing end-specific cellobiohydrolase"/>
    <property type="match status" value="1"/>
</dbReference>
<feature type="signal peptide" evidence="1">
    <location>
        <begin position="1"/>
        <end position="32"/>
    </location>
</feature>
<feature type="chain" id="PRO_5046023637" evidence="1">
    <location>
        <begin position="33"/>
        <end position="360"/>
    </location>
</feature>
<reference evidence="4" key="1">
    <citation type="journal article" date="2019" name="Int. J. Syst. Evol. Microbiol.">
        <title>The Global Catalogue of Microorganisms (GCM) 10K type strain sequencing project: providing services to taxonomists for standard genome sequencing and annotation.</title>
        <authorList>
            <consortium name="The Broad Institute Genomics Platform"/>
            <consortium name="The Broad Institute Genome Sequencing Center for Infectious Disease"/>
            <person name="Wu L."/>
            <person name="Ma J."/>
        </authorList>
    </citation>
    <scope>NUCLEOTIDE SEQUENCE [LARGE SCALE GENOMIC DNA]</scope>
    <source>
        <strain evidence="4">JCM 10303</strain>
    </source>
</reference>
<evidence type="ECO:0000256" key="1">
    <source>
        <dbReference type="SAM" id="SignalP"/>
    </source>
</evidence>
<evidence type="ECO:0000313" key="3">
    <source>
        <dbReference type="EMBL" id="GAA0524641.1"/>
    </source>
</evidence>
<comment type="caution">
    <text evidence="3">The sequence shown here is derived from an EMBL/GenBank/DDBJ whole genome shotgun (WGS) entry which is preliminary data.</text>
</comment>
<evidence type="ECO:0000313" key="4">
    <source>
        <dbReference type="Proteomes" id="UP001500729"/>
    </source>
</evidence>
<feature type="domain" description="DUF4185" evidence="2">
    <location>
        <begin position="51"/>
        <end position="356"/>
    </location>
</feature>
<keyword evidence="1" id="KW-0732">Signal</keyword>
<dbReference type="Proteomes" id="UP001500729">
    <property type="component" value="Unassembled WGS sequence"/>
</dbReference>
<dbReference type="EMBL" id="BAAAGS010000013">
    <property type="protein sequence ID" value="GAA0524641.1"/>
    <property type="molecule type" value="Genomic_DNA"/>
</dbReference>
<protein>
    <submittedName>
        <fullName evidence="3">DUF4185 domain-containing protein</fullName>
    </submittedName>
</protein>
<evidence type="ECO:0000259" key="2">
    <source>
        <dbReference type="Pfam" id="PF13810"/>
    </source>
</evidence>
<dbReference type="Pfam" id="PF13810">
    <property type="entry name" value="DUF4185"/>
    <property type="match status" value="1"/>
</dbReference>
<organism evidence="3 4">
    <name type="scientific">Saccharopolyspora erythraea</name>
    <name type="common">Streptomyces erythraeus</name>
    <dbReference type="NCBI Taxonomy" id="1836"/>
    <lineage>
        <taxon>Bacteria</taxon>
        <taxon>Bacillati</taxon>
        <taxon>Actinomycetota</taxon>
        <taxon>Actinomycetes</taxon>
        <taxon>Pseudonocardiales</taxon>
        <taxon>Pseudonocardiaceae</taxon>
        <taxon>Saccharopolyspora</taxon>
    </lineage>
</organism>
<proteinExistence type="predicted"/>
<dbReference type="RefSeq" id="WP_009943490.1">
    <property type="nucleotide sequence ID" value="NZ_BAAAGS010000013.1"/>
</dbReference>
<keyword evidence="4" id="KW-1185">Reference proteome</keyword>
<accession>A0ABP3MSP1</accession>
<name>A0ABP3MSP1_SACER</name>
<gene>
    <name evidence="3" type="ORF">GCM10009533_25060</name>
</gene>
<sequence>MAVFAPAGRRRIGSFAGAVVLLACVLTPQAGAEPVPRVAEVSAVGWVTGAESPNRTDLRFRVHGTDLGIMWTDGRGGVLMAFGDTFGPGGSGHGARGDLDWRANALGRTTLGPPSVGLVIADMVQDSPGRAGEVIPRDTAVQEYTVNPTAGISVRGRQYLHYMSVRSWGAPGHWRTNYAGIAYSDDGGARWTKAATPRWDNSDGGNGFQLAALVRDDRYVYLFGKPNGRFGSASLARVRDDEVLDKAAYEYWDGLAWRPDEARARPVFGDAVGELSVGYRKYCRCWMAMYLDERRAAIVLRTSPTPIGPWSPAREVVSSRDYPGLYAPFIHPEMGSRGEVYFVMSQWEQYNVRLMRMRLG</sequence>